<organism evidence="1 2">
    <name type="scientific">Musa balbisiana</name>
    <name type="common">Banana</name>
    <dbReference type="NCBI Taxonomy" id="52838"/>
    <lineage>
        <taxon>Eukaryota</taxon>
        <taxon>Viridiplantae</taxon>
        <taxon>Streptophyta</taxon>
        <taxon>Embryophyta</taxon>
        <taxon>Tracheophyta</taxon>
        <taxon>Spermatophyta</taxon>
        <taxon>Magnoliopsida</taxon>
        <taxon>Liliopsida</taxon>
        <taxon>Zingiberales</taxon>
        <taxon>Musaceae</taxon>
        <taxon>Musa</taxon>
    </lineage>
</organism>
<dbReference type="Proteomes" id="UP000317650">
    <property type="component" value="Chromosome 9"/>
</dbReference>
<evidence type="ECO:0000313" key="2">
    <source>
        <dbReference type="Proteomes" id="UP000317650"/>
    </source>
</evidence>
<dbReference type="AlphaFoldDB" id="A0A4S8ILK2"/>
<dbReference type="EMBL" id="PYDT01000010">
    <property type="protein sequence ID" value="THU48402.1"/>
    <property type="molecule type" value="Genomic_DNA"/>
</dbReference>
<sequence>MALAPASRVWKGLLLEECRFFCYLICAEDEGRMVEPFKAIGHQIFKLMLMRLVSELFDRLIHFQKYTGVQKYTTKCLL</sequence>
<reference evidence="1 2" key="1">
    <citation type="journal article" date="2019" name="Nat. Plants">
        <title>Genome sequencing of Musa balbisiana reveals subgenome evolution and function divergence in polyploid bananas.</title>
        <authorList>
            <person name="Yao X."/>
        </authorList>
    </citation>
    <scope>NUCLEOTIDE SEQUENCE [LARGE SCALE GENOMIC DNA]</scope>
    <source>
        <strain evidence="2">cv. DH-PKW</strain>
        <tissue evidence="1">Leaves</tissue>
    </source>
</reference>
<accession>A0A4S8ILK2</accession>
<proteinExistence type="predicted"/>
<protein>
    <submittedName>
        <fullName evidence="1">Uncharacterized protein</fullName>
    </submittedName>
</protein>
<evidence type="ECO:0000313" key="1">
    <source>
        <dbReference type="EMBL" id="THU48402.1"/>
    </source>
</evidence>
<keyword evidence="2" id="KW-1185">Reference proteome</keyword>
<name>A0A4S8ILK2_MUSBA</name>
<comment type="caution">
    <text evidence="1">The sequence shown here is derived from an EMBL/GenBank/DDBJ whole genome shotgun (WGS) entry which is preliminary data.</text>
</comment>
<gene>
    <name evidence="1" type="ORF">C4D60_Mb09t25870</name>
</gene>